<sequence>MYEVEVKVKLKNPEDVRKRLEELGEKVRTVRQRDLYYQHPCRDFAETDEALRLRCSDDKVALTYKGPKVGREKSRVELEVVVDDFETTDAILRHLGFEPLEHAEVKKLRTVYTLEVNGEKVVAALDEVEGLGTFLELECKADDESEVDEKEKLLVSILEELRVEGKRVRHSYLEMLLDQGE</sequence>
<dbReference type="AlphaFoldDB" id="A0A832TAI0"/>
<evidence type="ECO:0000313" key="3">
    <source>
        <dbReference type="Proteomes" id="UP000619545"/>
    </source>
</evidence>
<dbReference type="Pfam" id="PF01928">
    <property type="entry name" value="CYTH"/>
    <property type="match status" value="1"/>
</dbReference>
<dbReference type="SMART" id="SM01118">
    <property type="entry name" value="CYTH"/>
    <property type="match status" value="1"/>
</dbReference>
<dbReference type="GeneID" id="1476972"/>
<gene>
    <name evidence="2" type="primary">cyaB</name>
    <name evidence="2" type="ORF">HA336_01545</name>
</gene>
<dbReference type="PANTHER" id="PTHR21028">
    <property type="entry name" value="SI:CH211-156B7.4"/>
    <property type="match status" value="1"/>
</dbReference>
<evidence type="ECO:0000259" key="1">
    <source>
        <dbReference type="PROSITE" id="PS51707"/>
    </source>
</evidence>
<feature type="domain" description="CYTH" evidence="1">
    <location>
        <begin position="1"/>
        <end position="178"/>
    </location>
</feature>
<dbReference type="InterPro" id="IPR033469">
    <property type="entry name" value="CYTH-like_dom_sf"/>
</dbReference>
<dbReference type="SUPFAM" id="SSF55154">
    <property type="entry name" value="CYTH-like phosphatases"/>
    <property type="match status" value="1"/>
</dbReference>
<comment type="caution">
    <text evidence="2">The sequence shown here is derived from an EMBL/GenBank/DDBJ whole genome shotgun (WGS) entry which is preliminary data.</text>
</comment>
<name>A0A832TAI0_9EURY</name>
<accession>A0A832TAI0</accession>
<evidence type="ECO:0000313" key="2">
    <source>
        <dbReference type="EMBL" id="HII69901.1"/>
    </source>
</evidence>
<proteinExistence type="predicted"/>
<dbReference type="Gene3D" id="2.40.320.10">
    <property type="entry name" value="Hypothetical Protein Pfu-838710-001"/>
    <property type="match status" value="1"/>
</dbReference>
<dbReference type="InterPro" id="IPR023577">
    <property type="entry name" value="CYTH_domain"/>
</dbReference>
<dbReference type="PANTHER" id="PTHR21028:SF2">
    <property type="entry name" value="CYTH DOMAIN-CONTAINING PROTEIN"/>
    <property type="match status" value="1"/>
</dbReference>
<reference evidence="2" key="1">
    <citation type="journal article" date="2020" name="bioRxiv">
        <title>A rank-normalized archaeal taxonomy based on genome phylogeny resolves widespread incomplete and uneven classifications.</title>
        <authorList>
            <person name="Rinke C."/>
            <person name="Chuvochina M."/>
            <person name="Mussig A.J."/>
            <person name="Chaumeil P.-A."/>
            <person name="Waite D.W."/>
            <person name="Whitman W.B."/>
            <person name="Parks D.H."/>
            <person name="Hugenholtz P."/>
        </authorList>
    </citation>
    <scope>NUCLEOTIDE SEQUENCE</scope>
    <source>
        <strain evidence="2">UBA8853</strain>
    </source>
</reference>
<dbReference type="OMA" id="QHPCRDF"/>
<dbReference type="PROSITE" id="PS51707">
    <property type="entry name" value="CYTH"/>
    <property type="match status" value="1"/>
</dbReference>
<dbReference type="Proteomes" id="UP000619545">
    <property type="component" value="Unassembled WGS sequence"/>
</dbReference>
<dbReference type="EMBL" id="DUJS01000002">
    <property type="protein sequence ID" value="HII69901.1"/>
    <property type="molecule type" value="Genomic_DNA"/>
</dbReference>
<dbReference type="InterPro" id="IPR008173">
    <property type="entry name" value="Adenylyl_cyclase_CyaB"/>
</dbReference>
<dbReference type="NCBIfam" id="TIGR00318">
    <property type="entry name" value="cyaB"/>
    <property type="match status" value="1"/>
</dbReference>
<protein>
    <submittedName>
        <fullName evidence="2">Class IV adenylate cyclase</fullName>
    </submittedName>
</protein>
<dbReference type="CDD" id="cd07890">
    <property type="entry name" value="CYTH-like_AC_IV-like"/>
    <property type="match status" value="1"/>
</dbReference>
<organism evidence="2 3">
    <name type="scientific">Methanopyrus kandleri</name>
    <dbReference type="NCBI Taxonomy" id="2320"/>
    <lineage>
        <taxon>Archaea</taxon>
        <taxon>Methanobacteriati</taxon>
        <taxon>Methanobacteriota</taxon>
        <taxon>Methanomada group</taxon>
        <taxon>Methanopyri</taxon>
        <taxon>Methanopyrales</taxon>
        <taxon>Methanopyraceae</taxon>
        <taxon>Methanopyrus</taxon>
    </lineage>
</organism>
<dbReference type="RefSeq" id="WP_011019239.1">
    <property type="nucleotide sequence ID" value="NZ_DUJS01000002.1"/>
</dbReference>